<evidence type="ECO:0000313" key="3">
    <source>
        <dbReference type="Proteomes" id="UP001383192"/>
    </source>
</evidence>
<dbReference type="InterPro" id="IPR055561">
    <property type="entry name" value="DUF7137"/>
</dbReference>
<feature type="domain" description="DUF7137" evidence="1">
    <location>
        <begin position="17"/>
        <end position="145"/>
    </location>
</feature>
<name>A0AAW0C390_9AGAR</name>
<comment type="caution">
    <text evidence="2">The sequence shown here is derived from an EMBL/GenBank/DDBJ whole genome shotgun (WGS) entry which is preliminary data.</text>
</comment>
<dbReference type="PANTHER" id="PTHR42028:SF1">
    <property type="entry name" value="YALI0E30657P"/>
    <property type="match status" value="1"/>
</dbReference>
<dbReference type="AlphaFoldDB" id="A0AAW0C390"/>
<protein>
    <recommendedName>
        <fullName evidence="1">DUF7137 domain-containing protein</fullName>
    </recommendedName>
</protein>
<reference evidence="2 3" key="1">
    <citation type="submission" date="2024-01" db="EMBL/GenBank/DDBJ databases">
        <title>A draft genome for a cacao thread blight-causing isolate of Paramarasmius palmivorus.</title>
        <authorList>
            <person name="Baruah I.K."/>
            <person name="Bukari Y."/>
            <person name="Amoako-Attah I."/>
            <person name="Meinhardt L.W."/>
            <person name="Bailey B.A."/>
            <person name="Cohen S.P."/>
        </authorList>
    </citation>
    <scope>NUCLEOTIDE SEQUENCE [LARGE SCALE GENOMIC DNA]</scope>
    <source>
        <strain evidence="2 3">GH-12</strain>
    </source>
</reference>
<proteinExistence type="predicted"/>
<organism evidence="2 3">
    <name type="scientific">Paramarasmius palmivorus</name>
    <dbReference type="NCBI Taxonomy" id="297713"/>
    <lineage>
        <taxon>Eukaryota</taxon>
        <taxon>Fungi</taxon>
        <taxon>Dikarya</taxon>
        <taxon>Basidiomycota</taxon>
        <taxon>Agaricomycotina</taxon>
        <taxon>Agaricomycetes</taxon>
        <taxon>Agaricomycetidae</taxon>
        <taxon>Agaricales</taxon>
        <taxon>Marasmiineae</taxon>
        <taxon>Marasmiaceae</taxon>
        <taxon>Paramarasmius</taxon>
    </lineage>
</organism>
<sequence>MADNDSQGNGGAIAASAPAAILSFVQPPERSPSSLFKIAPSQPITFQWNVSYLQATPTHITLDAVSDKGFTYRVAVVDGAATSAVWDTYEYQQNNRDLPLSVGTYTMQVYDERGLGVSIRGGWLTPNQNLRFALYTPADYTSVGDGKLDMLGMQECRKRSIDTSCDYIITGHGDGNISVGIQFDTDGEQWAASNSLVKGQSFGSHGTVLLNFAYQTASDDSSWTSRYALTLCNE</sequence>
<dbReference type="PANTHER" id="PTHR42028">
    <property type="entry name" value="CHROMOSOME 1, WHOLE GENOME SHOTGUN SEQUENCE"/>
    <property type="match status" value="1"/>
</dbReference>
<dbReference type="EMBL" id="JAYKXP010000060">
    <property type="protein sequence ID" value="KAK7033640.1"/>
    <property type="molecule type" value="Genomic_DNA"/>
</dbReference>
<evidence type="ECO:0000259" key="1">
    <source>
        <dbReference type="Pfam" id="PF23585"/>
    </source>
</evidence>
<accession>A0AAW0C390</accession>
<keyword evidence="3" id="KW-1185">Reference proteome</keyword>
<dbReference type="Pfam" id="PF23585">
    <property type="entry name" value="DUF7137"/>
    <property type="match status" value="1"/>
</dbReference>
<gene>
    <name evidence="2" type="ORF">VNI00_012640</name>
</gene>
<evidence type="ECO:0000313" key="2">
    <source>
        <dbReference type="EMBL" id="KAK7033640.1"/>
    </source>
</evidence>
<dbReference type="Proteomes" id="UP001383192">
    <property type="component" value="Unassembled WGS sequence"/>
</dbReference>